<dbReference type="RefSeq" id="WP_345031278.1">
    <property type="nucleotide sequence ID" value="NZ_BAABEY010000030.1"/>
</dbReference>
<dbReference type="Proteomes" id="UP001501508">
    <property type="component" value="Unassembled WGS sequence"/>
</dbReference>
<dbReference type="InterPro" id="IPR020904">
    <property type="entry name" value="Sc_DH/Rdtase_CS"/>
</dbReference>
<dbReference type="SUPFAM" id="SSF51735">
    <property type="entry name" value="NAD(P)-binding Rossmann-fold domains"/>
    <property type="match status" value="1"/>
</dbReference>
<dbReference type="PROSITE" id="PS00061">
    <property type="entry name" value="ADH_SHORT"/>
    <property type="match status" value="1"/>
</dbReference>
<proteinExistence type="inferred from homology"/>
<accession>A0ABP8M4W9</accession>
<comment type="caution">
    <text evidence="3">The sequence shown here is derived from an EMBL/GenBank/DDBJ whole genome shotgun (WGS) entry which is preliminary data.</text>
</comment>
<dbReference type="InterPro" id="IPR002347">
    <property type="entry name" value="SDR_fam"/>
</dbReference>
<comment type="similarity">
    <text evidence="1">Belongs to the short-chain dehydrogenases/reductases (SDR) family.</text>
</comment>
<dbReference type="PANTHER" id="PTHR42760:SF133">
    <property type="entry name" value="3-OXOACYL-[ACYL-CARRIER-PROTEIN] REDUCTASE"/>
    <property type="match status" value="1"/>
</dbReference>
<dbReference type="NCBIfam" id="NF009386">
    <property type="entry name" value="PRK12745.1"/>
    <property type="match status" value="1"/>
</dbReference>
<evidence type="ECO:0000256" key="2">
    <source>
        <dbReference type="ARBA" id="ARBA00023002"/>
    </source>
</evidence>
<reference evidence="4" key="1">
    <citation type="journal article" date="2019" name="Int. J. Syst. Evol. Microbiol.">
        <title>The Global Catalogue of Microorganisms (GCM) 10K type strain sequencing project: providing services to taxonomists for standard genome sequencing and annotation.</title>
        <authorList>
            <consortium name="The Broad Institute Genomics Platform"/>
            <consortium name="The Broad Institute Genome Sequencing Center for Infectious Disease"/>
            <person name="Wu L."/>
            <person name="Ma J."/>
        </authorList>
    </citation>
    <scope>NUCLEOTIDE SEQUENCE [LARGE SCALE GENOMIC DNA]</scope>
    <source>
        <strain evidence="4">JCM 31920</strain>
    </source>
</reference>
<protein>
    <submittedName>
        <fullName evidence="3">3-ketoacyl-ACP reductase</fullName>
    </submittedName>
</protein>
<dbReference type="Gene3D" id="3.40.50.720">
    <property type="entry name" value="NAD(P)-binding Rossmann-like Domain"/>
    <property type="match status" value="1"/>
</dbReference>
<dbReference type="PRINTS" id="PR00080">
    <property type="entry name" value="SDRFAMILY"/>
</dbReference>
<dbReference type="Pfam" id="PF13561">
    <property type="entry name" value="adh_short_C2"/>
    <property type="match status" value="1"/>
</dbReference>
<evidence type="ECO:0000256" key="1">
    <source>
        <dbReference type="ARBA" id="ARBA00006484"/>
    </source>
</evidence>
<organism evidence="3 4">
    <name type="scientific">Ravibacter arvi</name>
    <dbReference type="NCBI Taxonomy" id="2051041"/>
    <lineage>
        <taxon>Bacteria</taxon>
        <taxon>Pseudomonadati</taxon>
        <taxon>Bacteroidota</taxon>
        <taxon>Cytophagia</taxon>
        <taxon>Cytophagales</taxon>
        <taxon>Spirosomataceae</taxon>
        <taxon>Ravibacter</taxon>
    </lineage>
</organism>
<dbReference type="EMBL" id="BAABEY010000030">
    <property type="protein sequence ID" value="GAA4443925.1"/>
    <property type="molecule type" value="Genomic_DNA"/>
</dbReference>
<keyword evidence="4" id="KW-1185">Reference proteome</keyword>
<dbReference type="PANTHER" id="PTHR42760">
    <property type="entry name" value="SHORT-CHAIN DEHYDROGENASES/REDUCTASES FAMILY MEMBER"/>
    <property type="match status" value="1"/>
</dbReference>
<sequence>MSNSCALITGGSRGIGLGIAHSLAKAGFNLVINGVRPEADVRETLEELRLHGVKVVYARGSISSREDHESIIGVATEAFGSINVLVNNAGVAPKQRLDLLETTPESYRHVMDTNLEGPFFLTQAIARHMAEKKAADPGFEASIVFVTSISSTVTSINRGEYCVSKAGLSMVSSLFAVRMAEYEIPVYEIRPGVIATDMTAKVQSKYDQLFEGGMALQRRWGTPEDVGKAVSAVVTGSFPYSTGQVILVDGGMNIPRL</sequence>
<name>A0ABP8M4W9_9BACT</name>
<dbReference type="InterPro" id="IPR036291">
    <property type="entry name" value="NAD(P)-bd_dom_sf"/>
</dbReference>
<evidence type="ECO:0000313" key="3">
    <source>
        <dbReference type="EMBL" id="GAA4443925.1"/>
    </source>
</evidence>
<evidence type="ECO:0000313" key="4">
    <source>
        <dbReference type="Proteomes" id="UP001501508"/>
    </source>
</evidence>
<dbReference type="PRINTS" id="PR00081">
    <property type="entry name" value="GDHRDH"/>
</dbReference>
<gene>
    <name evidence="3" type="ORF">GCM10023091_33340</name>
</gene>
<keyword evidence="2" id="KW-0560">Oxidoreductase</keyword>